<protein>
    <submittedName>
        <fullName evidence="1">Uncharacterized protein</fullName>
    </submittedName>
</protein>
<accession>A0A0U3M8N5</accession>
<gene>
    <name evidence="1" type="ORF">RD2015_454</name>
</gene>
<evidence type="ECO:0000313" key="2">
    <source>
        <dbReference type="Proteomes" id="UP000060699"/>
    </source>
</evidence>
<keyword evidence="2" id="KW-1185">Reference proteome</keyword>
<proteinExistence type="predicted"/>
<sequence>MKTFFKLLLALGLVMVLTSVALGVVAFGVLNDADGVHLVINGHEWTGEALDMADGFTVFLSLILCGLVLCVTIPLVLLLGLGLPLLLLGGLALLAVAAVLGAGALLGSPLLLVVLVVWLLMRDRSPKAGRRARRGDTAAVQEPTLPA</sequence>
<dbReference type="Proteomes" id="UP000060699">
    <property type="component" value="Chromosome"/>
</dbReference>
<dbReference type="RefSeq" id="WP_058933512.1">
    <property type="nucleotide sequence ID" value="NZ_CP013729.1"/>
</dbReference>
<dbReference type="STRING" id="76731.RD2015_454"/>
<organism evidence="1 2">
    <name type="scientific">Roseateles depolymerans</name>
    <dbReference type="NCBI Taxonomy" id="76731"/>
    <lineage>
        <taxon>Bacteria</taxon>
        <taxon>Pseudomonadati</taxon>
        <taxon>Pseudomonadota</taxon>
        <taxon>Betaproteobacteria</taxon>
        <taxon>Burkholderiales</taxon>
        <taxon>Sphaerotilaceae</taxon>
        <taxon>Roseateles</taxon>
    </lineage>
</organism>
<evidence type="ECO:0000313" key="1">
    <source>
        <dbReference type="EMBL" id="ALV04957.1"/>
    </source>
</evidence>
<dbReference type="EMBL" id="CP013729">
    <property type="protein sequence ID" value="ALV04957.1"/>
    <property type="molecule type" value="Genomic_DNA"/>
</dbReference>
<reference evidence="1 2" key="1">
    <citation type="submission" date="2015-12" db="EMBL/GenBank/DDBJ databases">
        <title>Complete genome of Roseateles depolymerans KCTC 42856.</title>
        <authorList>
            <person name="Kim K.M."/>
        </authorList>
    </citation>
    <scope>NUCLEOTIDE SEQUENCE [LARGE SCALE GENOMIC DNA]</scope>
    <source>
        <strain evidence="1 2">KCTC 42856</strain>
    </source>
</reference>
<name>A0A0U3M8N5_9BURK</name>
<dbReference type="KEGG" id="rdp:RD2015_454"/>
<dbReference type="AlphaFoldDB" id="A0A0U3M8N5"/>